<dbReference type="FunFam" id="3.30.360.10:FF:000009">
    <property type="entry name" value="4-hydroxy-tetrahydrodipicolinate reductase"/>
    <property type="match status" value="1"/>
</dbReference>
<evidence type="ECO:0000256" key="5">
    <source>
        <dbReference type="ARBA" id="ARBA00022915"/>
    </source>
</evidence>
<dbReference type="PATRIC" id="fig|1069640.6.peg.873"/>
<evidence type="ECO:0000259" key="12">
    <source>
        <dbReference type="Pfam" id="PF05173"/>
    </source>
</evidence>
<keyword evidence="2 9" id="KW-0963">Cytoplasm</keyword>
<protein>
    <recommendedName>
        <fullName evidence="9 10">4-hydroxy-tetrahydrodipicolinate reductase</fullName>
        <shortName evidence="9">HTPA reductase</shortName>
        <ecNumber evidence="9 10">1.17.1.8</ecNumber>
    </recommendedName>
</protein>
<dbReference type="STRING" id="187101.VC03_04420"/>
<dbReference type="GO" id="GO:0005829">
    <property type="term" value="C:cytosol"/>
    <property type="evidence" value="ECO:0007669"/>
    <property type="project" value="TreeGrafter"/>
</dbReference>
<reference evidence="13 14" key="1">
    <citation type="journal article" date="2012" name="BMC Genomics">
        <title>Genomic sequence analysis and characterization of Sneathia amnii sp. nov.</title>
        <authorList>
            <consortium name="Vaginal Microbiome Consortium (additional members)"/>
            <person name="Harwich M.D.Jr."/>
            <person name="Serrano M.G."/>
            <person name="Fettweis J.M."/>
            <person name="Alves J.M."/>
            <person name="Reimers M.A."/>
            <person name="Buck G.A."/>
            <person name="Jefferson K.K."/>
        </authorList>
    </citation>
    <scope>NUCLEOTIDE SEQUENCE [LARGE SCALE GENOMIC DNA]</scope>
    <source>
        <strain evidence="13 14">SN35</strain>
    </source>
</reference>
<evidence type="ECO:0000256" key="1">
    <source>
        <dbReference type="ARBA" id="ARBA00006642"/>
    </source>
</evidence>
<evidence type="ECO:0000256" key="3">
    <source>
        <dbReference type="ARBA" id="ARBA00022605"/>
    </source>
</evidence>
<evidence type="ECO:0000256" key="6">
    <source>
        <dbReference type="ARBA" id="ARBA00023002"/>
    </source>
</evidence>
<feature type="domain" description="Dihydrodipicolinate reductase C-terminal" evidence="12">
    <location>
        <begin position="100"/>
        <end position="222"/>
    </location>
</feature>
<comment type="catalytic activity">
    <reaction evidence="9">
        <text>(S)-2,3,4,5-tetrahydrodipicolinate + NAD(+) + H2O = (2S,4S)-4-hydroxy-2,3,4,5-tetrahydrodipicolinate + NADH + H(+)</text>
        <dbReference type="Rhea" id="RHEA:35323"/>
        <dbReference type="ChEBI" id="CHEBI:15377"/>
        <dbReference type="ChEBI" id="CHEBI:15378"/>
        <dbReference type="ChEBI" id="CHEBI:16845"/>
        <dbReference type="ChEBI" id="CHEBI:57540"/>
        <dbReference type="ChEBI" id="CHEBI:57945"/>
        <dbReference type="ChEBI" id="CHEBI:67139"/>
        <dbReference type="EC" id="1.17.1.8"/>
    </reaction>
</comment>
<dbReference type="GO" id="GO:0008839">
    <property type="term" value="F:4-hydroxy-tetrahydrodipicolinate reductase"/>
    <property type="evidence" value="ECO:0007669"/>
    <property type="project" value="UniProtKB-UniRule"/>
</dbReference>
<dbReference type="GO" id="GO:0016726">
    <property type="term" value="F:oxidoreductase activity, acting on CH or CH2 groups, NAD or NADP as acceptor"/>
    <property type="evidence" value="ECO:0007669"/>
    <property type="project" value="UniProtKB-UniRule"/>
</dbReference>
<dbReference type="OrthoDB" id="9790352at2"/>
<evidence type="ECO:0000256" key="4">
    <source>
        <dbReference type="ARBA" id="ARBA00022857"/>
    </source>
</evidence>
<feature type="active site" description="Proton donor/acceptor" evidence="9">
    <location>
        <position position="126"/>
    </location>
</feature>
<comment type="function">
    <text evidence="9">Catalyzes the conversion of 4-hydroxy-tetrahydrodipicolinate (HTPA) to tetrahydrodipicolinate.</text>
</comment>
<sequence length="226" mass="25082">MKILVFGNGVMANIVKDSIQNEDIFVDMIDPFDVKKIEKDFDVIIDFSHHLATNTVLNLAKEYSKPLLIATTGQTEDEMKAIENASKYIPILKMTNTSLGVKVLNKLSKLATQLLEDFDIEIVEAHHNRKVDSPSGTALTLAKNIQEVRNLKIQTNRVGKREKDELGIHSVRGGSIVGEHIAIFAGEDEIVEIKHTALSRKIFAVGAIKFARKLLGLGNGLYFDVD</sequence>
<dbReference type="KEGG" id="sns:VC03_04420"/>
<feature type="active site" description="Proton donor" evidence="9">
    <location>
        <position position="130"/>
    </location>
</feature>
<keyword evidence="14" id="KW-1185">Reference proteome</keyword>
<evidence type="ECO:0000256" key="2">
    <source>
        <dbReference type="ARBA" id="ARBA00022490"/>
    </source>
</evidence>
<keyword evidence="5 9" id="KW-0220">Diaminopimelate biosynthesis</keyword>
<dbReference type="PROSITE" id="PS01298">
    <property type="entry name" value="DAPB"/>
    <property type="match status" value="1"/>
</dbReference>
<dbReference type="InterPro" id="IPR000846">
    <property type="entry name" value="DapB_N"/>
</dbReference>
<feature type="binding site" evidence="9">
    <location>
        <position position="127"/>
    </location>
    <ligand>
        <name>(S)-2,3,4,5-tetrahydrodipicolinate</name>
        <dbReference type="ChEBI" id="CHEBI:16845"/>
    </ligand>
</feature>
<dbReference type="AlphaFoldDB" id="A0A0E3UUW9"/>
<dbReference type="InterPro" id="IPR022664">
    <property type="entry name" value="DapB_N_CS"/>
</dbReference>
<dbReference type="UniPathway" id="UPA00034">
    <property type="reaction ID" value="UER00018"/>
</dbReference>
<dbReference type="GO" id="GO:0051287">
    <property type="term" value="F:NAD binding"/>
    <property type="evidence" value="ECO:0007669"/>
    <property type="project" value="UniProtKB-UniRule"/>
</dbReference>
<dbReference type="HOGENOM" id="CLU_047479_1_1_0"/>
<evidence type="ECO:0000313" key="14">
    <source>
        <dbReference type="Proteomes" id="UP000033103"/>
    </source>
</evidence>
<evidence type="ECO:0000256" key="7">
    <source>
        <dbReference type="ARBA" id="ARBA00023027"/>
    </source>
</evidence>
<evidence type="ECO:0000313" key="13">
    <source>
        <dbReference type="EMBL" id="AKC95738.1"/>
    </source>
</evidence>
<comment type="pathway">
    <text evidence="9">Amino-acid biosynthesis; L-lysine biosynthesis via DAP pathway; (S)-tetrahydrodipicolinate from L-aspartate: step 4/4.</text>
</comment>
<comment type="subcellular location">
    <subcellularLocation>
        <location evidence="9">Cytoplasm</location>
    </subcellularLocation>
</comment>
<dbReference type="Gene3D" id="3.40.50.720">
    <property type="entry name" value="NAD(P)-binding Rossmann-like Domain"/>
    <property type="match status" value="1"/>
</dbReference>
<dbReference type="Proteomes" id="UP000033103">
    <property type="component" value="Chromosome"/>
</dbReference>
<evidence type="ECO:0000256" key="10">
    <source>
        <dbReference type="NCBIfam" id="TIGR00036"/>
    </source>
</evidence>
<dbReference type="EMBL" id="CP011280">
    <property type="protein sequence ID" value="AKC95738.1"/>
    <property type="molecule type" value="Genomic_DNA"/>
</dbReference>
<dbReference type="GO" id="GO:0050661">
    <property type="term" value="F:NADP binding"/>
    <property type="evidence" value="ECO:0007669"/>
    <property type="project" value="UniProtKB-UniRule"/>
</dbReference>
<organism evidence="13 14">
    <name type="scientific">Sneathia vaginalis</name>
    <dbReference type="NCBI Taxonomy" id="187101"/>
    <lineage>
        <taxon>Bacteria</taxon>
        <taxon>Fusobacteriati</taxon>
        <taxon>Fusobacteriota</taxon>
        <taxon>Fusobacteriia</taxon>
        <taxon>Fusobacteriales</taxon>
        <taxon>Leptotrichiaceae</taxon>
        <taxon>Sneathia</taxon>
    </lineage>
</organism>
<dbReference type="GO" id="GO:0019877">
    <property type="term" value="P:diaminopimelate biosynthetic process"/>
    <property type="evidence" value="ECO:0007669"/>
    <property type="project" value="UniProtKB-UniRule"/>
</dbReference>
<comment type="caution">
    <text evidence="9">Was originally thought to be a dihydrodipicolinate reductase (DHDPR), catalyzing the conversion of dihydrodipicolinate to tetrahydrodipicolinate. However, it was shown in E.coli that the substrate of the enzymatic reaction is not dihydrodipicolinate (DHDP) but in fact (2S,4S)-4-hydroxy-2,3,4,5-tetrahydrodipicolinic acid (HTPA), the product released by the DapA-catalyzed reaction.</text>
</comment>
<feature type="domain" description="Dihydrodipicolinate reductase N-terminal" evidence="11">
    <location>
        <begin position="33"/>
        <end position="96"/>
    </location>
</feature>
<proteinExistence type="inferred from homology"/>
<comment type="subunit">
    <text evidence="9">Homotetramer.</text>
</comment>
<dbReference type="HAMAP" id="MF_00102">
    <property type="entry name" value="DapB"/>
    <property type="match status" value="1"/>
</dbReference>
<evidence type="ECO:0000256" key="9">
    <source>
        <dbReference type="HAMAP-Rule" id="MF_00102"/>
    </source>
</evidence>
<dbReference type="Pfam" id="PF01113">
    <property type="entry name" value="DapB_N"/>
    <property type="match status" value="1"/>
</dbReference>
<dbReference type="Pfam" id="PF05173">
    <property type="entry name" value="DapB_C"/>
    <property type="match status" value="1"/>
</dbReference>
<dbReference type="PIRSF" id="PIRSF000161">
    <property type="entry name" value="DHPR"/>
    <property type="match status" value="1"/>
</dbReference>
<dbReference type="PANTHER" id="PTHR20836:SF7">
    <property type="entry name" value="4-HYDROXY-TETRAHYDRODIPICOLINATE REDUCTASE"/>
    <property type="match status" value="1"/>
</dbReference>
<accession>A0A0E3UUW9</accession>
<evidence type="ECO:0000256" key="8">
    <source>
        <dbReference type="ARBA" id="ARBA00023154"/>
    </source>
</evidence>
<evidence type="ECO:0000259" key="11">
    <source>
        <dbReference type="Pfam" id="PF01113"/>
    </source>
</evidence>
<dbReference type="RefSeq" id="WP_046328843.1">
    <property type="nucleotide sequence ID" value="NZ_CP011280.1"/>
</dbReference>
<dbReference type="SUPFAM" id="SSF51735">
    <property type="entry name" value="NAD(P)-binding Rossmann-fold domains"/>
    <property type="match status" value="1"/>
</dbReference>
<feature type="binding site" evidence="9">
    <location>
        <begin position="70"/>
        <end position="72"/>
    </location>
    <ligand>
        <name>NAD(+)</name>
        <dbReference type="ChEBI" id="CHEBI:57540"/>
    </ligand>
</feature>
<dbReference type="InterPro" id="IPR036291">
    <property type="entry name" value="NAD(P)-bd_dom_sf"/>
</dbReference>
<keyword evidence="3 9" id="KW-0028">Amino-acid biosynthesis</keyword>
<keyword evidence="8 9" id="KW-0457">Lysine biosynthesis</keyword>
<dbReference type="InterPro" id="IPR023940">
    <property type="entry name" value="DHDPR_bac"/>
</dbReference>
<feature type="binding site" evidence="9">
    <location>
        <position position="30"/>
    </location>
    <ligand>
        <name>NAD(+)</name>
        <dbReference type="ChEBI" id="CHEBI:57540"/>
    </ligand>
</feature>
<dbReference type="EC" id="1.17.1.8" evidence="9 10"/>
<comment type="similarity">
    <text evidence="1 9">Belongs to the DapB family.</text>
</comment>
<comment type="caution">
    <text evidence="9">Lacks conserved residue(s) required for the propagation of feature annotation.</text>
</comment>
<comment type="catalytic activity">
    <reaction evidence="9">
        <text>(S)-2,3,4,5-tetrahydrodipicolinate + NADP(+) + H2O = (2S,4S)-4-hydroxy-2,3,4,5-tetrahydrodipicolinate + NADPH + H(+)</text>
        <dbReference type="Rhea" id="RHEA:35331"/>
        <dbReference type="ChEBI" id="CHEBI:15377"/>
        <dbReference type="ChEBI" id="CHEBI:15378"/>
        <dbReference type="ChEBI" id="CHEBI:16845"/>
        <dbReference type="ChEBI" id="CHEBI:57783"/>
        <dbReference type="ChEBI" id="CHEBI:58349"/>
        <dbReference type="ChEBI" id="CHEBI:67139"/>
        <dbReference type="EC" id="1.17.1.8"/>
    </reaction>
</comment>
<dbReference type="Gene3D" id="3.30.360.10">
    <property type="entry name" value="Dihydrodipicolinate Reductase, domain 2"/>
    <property type="match status" value="1"/>
</dbReference>
<dbReference type="GO" id="GO:0009089">
    <property type="term" value="P:lysine biosynthetic process via diaminopimelate"/>
    <property type="evidence" value="ECO:0007669"/>
    <property type="project" value="UniProtKB-UniRule"/>
</dbReference>
<keyword evidence="4 9" id="KW-0521">NADP</keyword>
<name>A0A0E3UUW9_9FUSO</name>
<gene>
    <name evidence="9" type="primary">dapB</name>
    <name evidence="13" type="ORF">VC03_04420</name>
</gene>
<dbReference type="PANTHER" id="PTHR20836">
    <property type="entry name" value="DIHYDRODIPICOLINATE REDUCTASE"/>
    <property type="match status" value="1"/>
</dbReference>
<keyword evidence="7 9" id="KW-0520">NAD</keyword>
<dbReference type="SUPFAM" id="SSF55347">
    <property type="entry name" value="Glyceraldehyde-3-phosphate dehydrogenase-like, C-terminal domain"/>
    <property type="match status" value="1"/>
</dbReference>
<keyword evidence="6 9" id="KW-0560">Oxidoreductase</keyword>
<dbReference type="InterPro" id="IPR022663">
    <property type="entry name" value="DapB_C"/>
</dbReference>
<dbReference type="NCBIfam" id="TIGR00036">
    <property type="entry name" value="dapB"/>
    <property type="match status" value="1"/>
</dbReference>
<feature type="binding site" evidence="9">
    <location>
        <begin position="136"/>
        <end position="137"/>
    </location>
    <ligand>
        <name>(S)-2,3,4,5-tetrahydrodipicolinate</name>
        <dbReference type="ChEBI" id="CHEBI:16845"/>
    </ligand>
</feature>